<sequence length="29" mass="3779">MYISIFIKVYKNNYNLYYFYIYKFINNIL</sequence>
<name>A0A6C0H7F6_9ZZZZ</name>
<evidence type="ECO:0000313" key="1">
    <source>
        <dbReference type="EMBL" id="QHT76512.1"/>
    </source>
</evidence>
<protein>
    <submittedName>
        <fullName evidence="1">Uncharacterized protein</fullName>
    </submittedName>
</protein>
<proteinExistence type="predicted"/>
<accession>A0A6C0H7F6</accession>
<reference evidence="1" key="1">
    <citation type="journal article" date="2020" name="Nature">
        <title>Giant virus diversity and host interactions through global metagenomics.</title>
        <authorList>
            <person name="Schulz F."/>
            <person name="Roux S."/>
            <person name="Paez-Espino D."/>
            <person name="Jungbluth S."/>
            <person name="Walsh D.A."/>
            <person name="Denef V.J."/>
            <person name="McMahon K.D."/>
            <person name="Konstantinidis K.T."/>
            <person name="Eloe-Fadrosh E.A."/>
            <person name="Kyrpides N.C."/>
            <person name="Woyke T."/>
        </authorList>
    </citation>
    <scope>NUCLEOTIDE SEQUENCE</scope>
    <source>
        <strain evidence="1">GVMAG-M-3300023179-82</strain>
    </source>
</reference>
<organism evidence="1">
    <name type="scientific">viral metagenome</name>
    <dbReference type="NCBI Taxonomy" id="1070528"/>
    <lineage>
        <taxon>unclassified sequences</taxon>
        <taxon>metagenomes</taxon>
        <taxon>organismal metagenomes</taxon>
    </lineage>
</organism>
<dbReference type="AlphaFoldDB" id="A0A6C0H7F6"/>
<dbReference type="EMBL" id="MN739897">
    <property type="protein sequence ID" value="QHT76512.1"/>
    <property type="molecule type" value="Genomic_DNA"/>
</dbReference>